<evidence type="ECO:0000313" key="2">
    <source>
        <dbReference type="Proteomes" id="UP001177023"/>
    </source>
</evidence>
<protein>
    <submittedName>
        <fullName evidence="1">Uncharacterized protein</fullName>
    </submittedName>
</protein>
<dbReference type="Gene3D" id="3.10.100.10">
    <property type="entry name" value="Mannose-Binding Protein A, subunit A"/>
    <property type="match status" value="1"/>
</dbReference>
<evidence type="ECO:0000313" key="1">
    <source>
        <dbReference type="EMBL" id="CAJ0587637.1"/>
    </source>
</evidence>
<dbReference type="AlphaFoldDB" id="A0AA36DJN4"/>
<comment type="caution">
    <text evidence="1">The sequence shown here is derived from an EMBL/GenBank/DDBJ whole genome shotgun (WGS) entry which is preliminary data.</text>
</comment>
<sequence>MLGSRLPEVHSPEQNAALHELALVDGKGTWLDAERTGLGGRDFVWSSRAKMEYANFVGNGTDTTEAKDCLQGNGLPSPAGLRQTCYVKQIRY</sequence>
<feature type="non-terminal residue" evidence="1">
    <location>
        <position position="92"/>
    </location>
</feature>
<name>A0AA36DJN4_9BILA</name>
<dbReference type="InterPro" id="IPR016187">
    <property type="entry name" value="CTDL_fold"/>
</dbReference>
<dbReference type="SUPFAM" id="SSF56436">
    <property type="entry name" value="C-type lectin-like"/>
    <property type="match status" value="1"/>
</dbReference>
<keyword evidence="2" id="KW-1185">Reference proteome</keyword>
<dbReference type="EMBL" id="CATQJA010002710">
    <property type="protein sequence ID" value="CAJ0587637.1"/>
    <property type="molecule type" value="Genomic_DNA"/>
</dbReference>
<organism evidence="1 2">
    <name type="scientific">Mesorhabditis spiculigera</name>
    <dbReference type="NCBI Taxonomy" id="96644"/>
    <lineage>
        <taxon>Eukaryota</taxon>
        <taxon>Metazoa</taxon>
        <taxon>Ecdysozoa</taxon>
        <taxon>Nematoda</taxon>
        <taxon>Chromadorea</taxon>
        <taxon>Rhabditida</taxon>
        <taxon>Rhabditina</taxon>
        <taxon>Rhabditomorpha</taxon>
        <taxon>Rhabditoidea</taxon>
        <taxon>Rhabditidae</taxon>
        <taxon>Mesorhabditinae</taxon>
        <taxon>Mesorhabditis</taxon>
    </lineage>
</organism>
<reference evidence="1" key="1">
    <citation type="submission" date="2023-06" db="EMBL/GenBank/DDBJ databases">
        <authorList>
            <person name="Delattre M."/>
        </authorList>
    </citation>
    <scope>NUCLEOTIDE SEQUENCE</scope>
    <source>
        <strain evidence="1">AF72</strain>
    </source>
</reference>
<accession>A0AA36DJN4</accession>
<gene>
    <name evidence="1" type="ORF">MSPICULIGERA_LOCUS25593</name>
</gene>
<dbReference type="InterPro" id="IPR016186">
    <property type="entry name" value="C-type_lectin-like/link_sf"/>
</dbReference>
<proteinExistence type="predicted"/>
<dbReference type="Proteomes" id="UP001177023">
    <property type="component" value="Unassembled WGS sequence"/>
</dbReference>